<comment type="caution">
    <text evidence="6">The sequence shown here is derived from an EMBL/GenBank/DDBJ whole genome shotgun (WGS) entry which is preliminary data.</text>
</comment>
<dbReference type="InterPro" id="IPR000312">
    <property type="entry name" value="Glycosyl_Trfase_fam3"/>
</dbReference>
<keyword evidence="7" id="KW-1185">Reference proteome</keyword>
<name>A0A4R3J3B5_9PROT</name>
<dbReference type="InterPro" id="IPR017459">
    <property type="entry name" value="Glycosyl_Trfase_fam3_N_dom"/>
</dbReference>
<evidence type="ECO:0000313" key="6">
    <source>
        <dbReference type="EMBL" id="TCS60329.1"/>
    </source>
</evidence>
<dbReference type="SUPFAM" id="SSF52418">
    <property type="entry name" value="Nucleoside phosphorylase/phosphoribosyltransferase catalytic domain"/>
    <property type="match status" value="1"/>
</dbReference>
<sequence length="333" mass="37143">MTLEHPFAQYVRIIGRGPNLSRPLSEQEMYDAARMILEGRVEPLQLGAFLCILRVRTEVAEEGAGFVRATRDMLDIPGDLPEVDIDWSSYSGKKRQLPWFLLAALMLAQNGIRVAMQGTEGHTPGRTYSREVLEYLDVPIARSIAQGGEHIQAHNFCYLPLANFMPRLQEILELKSILGVRSPVNTFARMINPFSAPNEMQTVFHPNYRDVHRETATLLGQKNMAVFKGEGGEAERRPGKPVLVQSLHDGALDEETWPPLIDEATTPNETMDISRLRAVWDGSVIDPYADAAVIGTAAIALKLIGRAKDQDEAIAQATQMWETRNKERLITAA</sequence>
<dbReference type="Proteomes" id="UP000295304">
    <property type="component" value="Unassembled WGS sequence"/>
</dbReference>
<dbReference type="PANTHER" id="PTHR43285">
    <property type="entry name" value="ANTHRANILATE PHOSPHORIBOSYLTRANSFERASE"/>
    <property type="match status" value="1"/>
</dbReference>
<dbReference type="GO" id="GO:0005829">
    <property type="term" value="C:cytosol"/>
    <property type="evidence" value="ECO:0007669"/>
    <property type="project" value="TreeGrafter"/>
</dbReference>
<keyword evidence="1 6" id="KW-0328">Glycosyltransferase</keyword>
<dbReference type="AlphaFoldDB" id="A0A4R3J3B5"/>
<dbReference type="InterPro" id="IPR036320">
    <property type="entry name" value="Glycosyl_Trfase_fam3_N_dom_sf"/>
</dbReference>
<dbReference type="NCBIfam" id="NF006564">
    <property type="entry name" value="PRK09071.1"/>
    <property type="match status" value="1"/>
</dbReference>
<organism evidence="6 7">
    <name type="scientific">Varunaivibrio sulfuroxidans</name>
    <dbReference type="NCBI Taxonomy" id="1773489"/>
    <lineage>
        <taxon>Bacteria</taxon>
        <taxon>Pseudomonadati</taxon>
        <taxon>Pseudomonadota</taxon>
        <taxon>Alphaproteobacteria</taxon>
        <taxon>Rhodospirillales</taxon>
        <taxon>Magnetovibrionaceae</taxon>
        <taxon>Varunaivibrio</taxon>
    </lineage>
</organism>
<dbReference type="Gene3D" id="3.40.1030.10">
    <property type="entry name" value="Nucleoside phosphorylase/phosphoribosyltransferase catalytic domain"/>
    <property type="match status" value="1"/>
</dbReference>
<dbReference type="PANTHER" id="PTHR43285:SF2">
    <property type="entry name" value="ANTHRANILATE PHOSPHORIBOSYLTRANSFERASE"/>
    <property type="match status" value="1"/>
</dbReference>
<dbReference type="GO" id="GO:0000162">
    <property type="term" value="P:L-tryptophan biosynthetic process"/>
    <property type="evidence" value="ECO:0007669"/>
    <property type="project" value="UniProtKB-KW"/>
</dbReference>
<keyword evidence="2 6" id="KW-0808">Transferase</keyword>
<accession>A0A4R3J3B5</accession>
<evidence type="ECO:0000256" key="1">
    <source>
        <dbReference type="ARBA" id="ARBA00022676"/>
    </source>
</evidence>
<dbReference type="EMBL" id="SLZW01000011">
    <property type="protein sequence ID" value="TCS60329.1"/>
    <property type="molecule type" value="Genomic_DNA"/>
</dbReference>
<keyword evidence="3" id="KW-0822">Tryptophan biosynthesis</keyword>
<keyword evidence="3" id="KW-0057">Aromatic amino acid biosynthesis</keyword>
<protein>
    <submittedName>
        <fullName evidence="6">Anthranilate phosphoribosyltransferase</fullName>
    </submittedName>
</protein>
<dbReference type="InterPro" id="IPR005940">
    <property type="entry name" value="Anthranilate_Pribosyl_Tfrase"/>
</dbReference>
<evidence type="ECO:0000256" key="3">
    <source>
        <dbReference type="ARBA" id="ARBA00022822"/>
    </source>
</evidence>
<dbReference type="GO" id="GO:0004048">
    <property type="term" value="F:anthranilate phosphoribosyltransferase activity"/>
    <property type="evidence" value="ECO:0007669"/>
    <property type="project" value="InterPro"/>
</dbReference>
<evidence type="ECO:0000259" key="4">
    <source>
        <dbReference type="Pfam" id="PF00591"/>
    </source>
</evidence>
<feature type="domain" description="Glycosyl transferase family 3" evidence="4">
    <location>
        <begin position="102"/>
        <end position="320"/>
    </location>
</feature>
<dbReference type="RefSeq" id="WP_132940030.1">
    <property type="nucleotide sequence ID" value="NZ_CP119676.1"/>
</dbReference>
<proteinExistence type="predicted"/>
<dbReference type="Gene3D" id="1.20.970.10">
    <property type="entry name" value="Transferase, Pyrimidine Nucleoside Phosphorylase, Chain C"/>
    <property type="match status" value="1"/>
</dbReference>
<keyword evidence="3" id="KW-0028">Amino-acid biosynthesis</keyword>
<evidence type="ECO:0000313" key="7">
    <source>
        <dbReference type="Proteomes" id="UP000295304"/>
    </source>
</evidence>
<dbReference type="SUPFAM" id="SSF47648">
    <property type="entry name" value="Nucleoside phosphorylase/phosphoribosyltransferase N-terminal domain"/>
    <property type="match status" value="1"/>
</dbReference>
<evidence type="ECO:0000256" key="2">
    <source>
        <dbReference type="ARBA" id="ARBA00022679"/>
    </source>
</evidence>
<dbReference type="Pfam" id="PF00591">
    <property type="entry name" value="Glycos_transf_3"/>
    <property type="match status" value="1"/>
</dbReference>
<reference evidence="6 7" key="1">
    <citation type="submission" date="2019-03" db="EMBL/GenBank/DDBJ databases">
        <title>Genomic Encyclopedia of Type Strains, Phase IV (KMG-IV): sequencing the most valuable type-strain genomes for metagenomic binning, comparative biology and taxonomic classification.</title>
        <authorList>
            <person name="Goeker M."/>
        </authorList>
    </citation>
    <scope>NUCLEOTIDE SEQUENCE [LARGE SCALE GENOMIC DNA]</scope>
    <source>
        <strain evidence="6 7">DSM 101688</strain>
    </source>
</reference>
<feature type="domain" description="Glycosyl transferase family 3 N-terminal" evidence="5">
    <location>
        <begin position="15"/>
        <end position="72"/>
    </location>
</feature>
<dbReference type="Pfam" id="PF02885">
    <property type="entry name" value="Glycos_trans_3N"/>
    <property type="match status" value="1"/>
</dbReference>
<dbReference type="InterPro" id="IPR035902">
    <property type="entry name" value="Nuc_phospho_transferase"/>
</dbReference>
<evidence type="ECO:0000259" key="5">
    <source>
        <dbReference type="Pfam" id="PF02885"/>
    </source>
</evidence>
<gene>
    <name evidence="6" type="ORF">EDD55_11130</name>
</gene>
<dbReference type="OrthoDB" id="8455878at2"/>